<dbReference type="RefSeq" id="WP_277863044.1">
    <property type="nucleotide sequence ID" value="NZ_JARRAG010000002.1"/>
</dbReference>
<protein>
    <submittedName>
        <fullName evidence="2">PilZ domain-containing protein</fullName>
    </submittedName>
</protein>
<sequence length="128" mass="14111">MNVFHHRLRGDAPQVNVPVLDRRCWPRGELKCPDATLHWVSGFSESSLDARVVDLSQGGAGLLVPLAPPRDASLHLVFPGHGGTVVEGWAIACREQLEGGGMFVHMKFRQPCPERLLRRLLGDPSDEI</sequence>
<proteinExistence type="predicted"/>
<reference evidence="2 3" key="1">
    <citation type="submission" date="2023-03" db="EMBL/GenBank/DDBJ databases">
        <title>Paludisphaera mucosa sp. nov. a novel planctomycete from northern fen.</title>
        <authorList>
            <person name="Ivanova A."/>
        </authorList>
    </citation>
    <scope>NUCLEOTIDE SEQUENCE [LARGE SCALE GENOMIC DNA]</scope>
    <source>
        <strain evidence="2 3">Pla2</strain>
    </source>
</reference>
<evidence type="ECO:0000313" key="2">
    <source>
        <dbReference type="EMBL" id="MDG3006751.1"/>
    </source>
</evidence>
<gene>
    <name evidence="2" type="ORF">PZE19_23525</name>
</gene>
<evidence type="ECO:0000313" key="3">
    <source>
        <dbReference type="Proteomes" id="UP001216907"/>
    </source>
</evidence>
<feature type="domain" description="PilZ" evidence="1">
    <location>
        <begin position="22"/>
        <end position="120"/>
    </location>
</feature>
<dbReference type="EMBL" id="JARRAG010000002">
    <property type="protein sequence ID" value="MDG3006751.1"/>
    <property type="molecule type" value="Genomic_DNA"/>
</dbReference>
<dbReference type="Pfam" id="PF07238">
    <property type="entry name" value="PilZ"/>
    <property type="match status" value="1"/>
</dbReference>
<dbReference type="Proteomes" id="UP001216907">
    <property type="component" value="Unassembled WGS sequence"/>
</dbReference>
<keyword evidence="3" id="KW-1185">Reference proteome</keyword>
<evidence type="ECO:0000259" key="1">
    <source>
        <dbReference type="Pfam" id="PF07238"/>
    </source>
</evidence>
<dbReference type="InterPro" id="IPR009875">
    <property type="entry name" value="PilZ_domain"/>
</dbReference>
<name>A0ABT6FGP0_9BACT</name>
<organism evidence="2 3">
    <name type="scientific">Paludisphaera mucosa</name>
    <dbReference type="NCBI Taxonomy" id="3030827"/>
    <lineage>
        <taxon>Bacteria</taxon>
        <taxon>Pseudomonadati</taxon>
        <taxon>Planctomycetota</taxon>
        <taxon>Planctomycetia</taxon>
        <taxon>Isosphaerales</taxon>
        <taxon>Isosphaeraceae</taxon>
        <taxon>Paludisphaera</taxon>
    </lineage>
</organism>
<comment type="caution">
    <text evidence="2">The sequence shown here is derived from an EMBL/GenBank/DDBJ whole genome shotgun (WGS) entry which is preliminary data.</text>
</comment>
<accession>A0ABT6FGP0</accession>